<dbReference type="EC" id="1.3.1.104" evidence="11"/>
<dbReference type="Pfam" id="PF08240">
    <property type="entry name" value="ADH_N"/>
    <property type="match status" value="1"/>
</dbReference>
<evidence type="ECO:0000256" key="4">
    <source>
        <dbReference type="ARBA" id="ARBA00022832"/>
    </source>
</evidence>
<evidence type="ECO:0000259" key="15">
    <source>
        <dbReference type="SMART" id="SM00829"/>
    </source>
</evidence>
<protein>
    <recommendedName>
        <fullName evidence="12">Enoyl-[acyl-carrier-protein] reductase, mitochondrial</fullName>
        <ecNumber evidence="11">1.3.1.104</ecNumber>
    </recommendedName>
    <alternativeName>
        <fullName evidence="13">2-enoyl thioester reductase</fullName>
    </alternativeName>
</protein>
<evidence type="ECO:0000256" key="7">
    <source>
        <dbReference type="ARBA" id="ARBA00023002"/>
    </source>
</evidence>
<evidence type="ECO:0000313" key="16">
    <source>
        <dbReference type="EMBL" id="CAH0381731.1"/>
    </source>
</evidence>
<feature type="domain" description="Enoyl reductase (ER)" evidence="15">
    <location>
        <begin position="45"/>
        <end position="366"/>
    </location>
</feature>
<evidence type="ECO:0000256" key="5">
    <source>
        <dbReference type="ARBA" id="ARBA00022857"/>
    </source>
</evidence>
<keyword evidence="9" id="KW-0496">Mitochondrion</keyword>
<dbReference type="AlphaFoldDB" id="A0A9P0EWG7"/>
<dbReference type="EMBL" id="OU963862">
    <property type="protein sequence ID" value="CAH0381731.1"/>
    <property type="molecule type" value="Genomic_DNA"/>
</dbReference>
<dbReference type="InterPro" id="IPR013154">
    <property type="entry name" value="ADH-like_N"/>
</dbReference>
<dbReference type="SUPFAM" id="SSF50129">
    <property type="entry name" value="GroES-like"/>
    <property type="match status" value="1"/>
</dbReference>
<keyword evidence="4" id="KW-0276">Fatty acid metabolism</keyword>
<keyword evidence="5" id="KW-0521">NADP</keyword>
<keyword evidence="3" id="KW-0444">Lipid biosynthesis</keyword>
<proteinExistence type="inferred from homology"/>
<evidence type="ECO:0000256" key="3">
    <source>
        <dbReference type="ARBA" id="ARBA00022516"/>
    </source>
</evidence>
<keyword evidence="7" id="KW-0560">Oxidoreductase</keyword>
<dbReference type="InterPro" id="IPR051034">
    <property type="entry name" value="Mito_Enoyl-ACP_Reductase"/>
</dbReference>
<dbReference type="KEGG" id="btab:109044768"/>
<dbReference type="GO" id="GO:0006633">
    <property type="term" value="P:fatty acid biosynthetic process"/>
    <property type="evidence" value="ECO:0007669"/>
    <property type="project" value="UniProtKB-KW"/>
</dbReference>
<sequence length="373" mass="40777">MAMKCFTASSVPLLSMFISRTPYAIMSGSRSVSYQCKKLSFNEFGDPLKVVYPDEEAVSEPSASEVLVKILVAPVNPADINIIQGTYPVKPSLPASPGFEGVGEVVAVGTGVTEFAVGDRVVPNCDTCGTWKSYTKFSSDGVLKVPNDMPILEAAGLTSNPCTAYRMLSDFTELKPGDAVIQNGANSACGQNVIQLCKAWGITSVNIVRDRPNLNELKEHLSSLGADHILIESELRSTQLFKSKEVPFPKLGLNCVGGNNATEVMRHLAPKGVMVTYGGMSRNPVTIPTSSFIFKDLAFRGFWMTRWHKENRNSPARQKMIADLVELMKSKKIRAPAHKVVPLENYTEALMNTMSVQGFAGHKYFIDFRSLHS</sequence>
<comment type="similarity">
    <text evidence="2">Belongs to the zinc-containing alcohol dehydrogenase family. Quinone oxidoreductase subfamily.</text>
</comment>
<comment type="subcellular location">
    <subcellularLocation>
        <location evidence="1">Mitochondrion</location>
    </subcellularLocation>
</comment>
<keyword evidence="10" id="KW-0275">Fatty acid biosynthesis</keyword>
<evidence type="ECO:0000256" key="2">
    <source>
        <dbReference type="ARBA" id="ARBA00010371"/>
    </source>
</evidence>
<dbReference type="PANTHER" id="PTHR43981:SF2">
    <property type="entry name" value="ENOYL-[ACYL-CARRIER-PROTEIN] REDUCTASE, MITOCHONDRIAL"/>
    <property type="match status" value="1"/>
</dbReference>
<keyword evidence="8" id="KW-0443">Lipid metabolism</keyword>
<dbReference type="InterPro" id="IPR020843">
    <property type="entry name" value="ER"/>
</dbReference>
<accession>A0A9P0EWG7</accession>
<dbReference type="Pfam" id="PF00107">
    <property type="entry name" value="ADH_zinc_N"/>
    <property type="match status" value="1"/>
</dbReference>
<dbReference type="GO" id="GO:0141148">
    <property type="term" value="F:enoyl-[acyl-carrier-protein] reductase (NADPH) activity"/>
    <property type="evidence" value="ECO:0007669"/>
    <property type="project" value="UniProtKB-EC"/>
</dbReference>
<organism evidence="16 17">
    <name type="scientific">Bemisia tabaci</name>
    <name type="common">Sweetpotato whitefly</name>
    <name type="synonym">Aleurodes tabaci</name>
    <dbReference type="NCBI Taxonomy" id="7038"/>
    <lineage>
        <taxon>Eukaryota</taxon>
        <taxon>Metazoa</taxon>
        <taxon>Ecdysozoa</taxon>
        <taxon>Arthropoda</taxon>
        <taxon>Hexapoda</taxon>
        <taxon>Insecta</taxon>
        <taxon>Pterygota</taxon>
        <taxon>Neoptera</taxon>
        <taxon>Paraneoptera</taxon>
        <taxon>Hemiptera</taxon>
        <taxon>Sternorrhyncha</taxon>
        <taxon>Aleyrodoidea</taxon>
        <taxon>Aleyrodidae</taxon>
        <taxon>Aleyrodinae</taxon>
        <taxon>Bemisia</taxon>
    </lineage>
</organism>
<dbReference type="Gene3D" id="3.90.180.10">
    <property type="entry name" value="Medium-chain alcohol dehydrogenases, catalytic domain"/>
    <property type="match status" value="1"/>
</dbReference>
<dbReference type="SUPFAM" id="SSF51735">
    <property type="entry name" value="NAD(P)-binding Rossmann-fold domains"/>
    <property type="match status" value="1"/>
</dbReference>
<evidence type="ECO:0000256" key="1">
    <source>
        <dbReference type="ARBA" id="ARBA00004173"/>
    </source>
</evidence>
<dbReference type="FunFam" id="3.40.50.720:FF:000112">
    <property type="entry name" value="Enoyl-[acyl-carrier-protein] reductase 1, mitochondrial"/>
    <property type="match status" value="1"/>
</dbReference>
<evidence type="ECO:0000256" key="12">
    <source>
        <dbReference type="ARBA" id="ARBA00041058"/>
    </source>
</evidence>
<gene>
    <name evidence="16" type="ORF">BEMITA_LOCUS1350</name>
</gene>
<dbReference type="GO" id="GO:0005739">
    <property type="term" value="C:mitochondrion"/>
    <property type="evidence" value="ECO:0007669"/>
    <property type="project" value="UniProtKB-SubCell"/>
</dbReference>
<dbReference type="InterPro" id="IPR036291">
    <property type="entry name" value="NAD(P)-bd_dom_sf"/>
</dbReference>
<evidence type="ECO:0000256" key="8">
    <source>
        <dbReference type="ARBA" id="ARBA00023098"/>
    </source>
</evidence>
<dbReference type="InterPro" id="IPR013149">
    <property type="entry name" value="ADH-like_C"/>
</dbReference>
<comment type="catalytic activity">
    <reaction evidence="14">
        <text>a 2,3-saturated acyl-[ACP] + NADP(+) = a (2E)-enoyl-[ACP] + NADPH + H(+)</text>
        <dbReference type="Rhea" id="RHEA:22564"/>
        <dbReference type="Rhea" id="RHEA-COMP:9925"/>
        <dbReference type="Rhea" id="RHEA-COMP:9926"/>
        <dbReference type="ChEBI" id="CHEBI:15378"/>
        <dbReference type="ChEBI" id="CHEBI:57783"/>
        <dbReference type="ChEBI" id="CHEBI:58349"/>
        <dbReference type="ChEBI" id="CHEBI:78784"/>
        <dbReference type="ChEBI" id="CHEBI:78785"/>
        <dbReference type="EC" id="1.3.1.104"/>
    </reaction>
</comment>
<evidence type="ECO:0000313" key="17">
    <source>
        <dbReference type="Proteomes" id="UP001152759"/>
    </source>
</evidence>
<evidence type="ECO:0000256" key="10">
    <source>
        <dbReference type="ARBA" id="ARBA00023160"/>
    </source>
</evidence>
<evidence type="ECO:0000256" key="14">
    <source>
        <dbReference type="ARBA" id="ARBA00048843"/>
    </source>
</evidence>
<evidence type="ECO:0000256" key="6">
    <source>
        <dbReference type="ARBA" id="ARBA00022946"/>
    </source>
</evidence>
<evidence type="ECO:0000256" key="11">
    <source>
        <dbReference type="ARBA" id="ARBA00038963"/>
    </source>
</evidence>
<evidence type="ECO:0000256" key="9">
    <source>
        <dbReference type="ARBA" id="ARBA00023128"/>
    </source>
</evidence>
<keyword evidence="17" id="KW-1185">Reference proteome</keyword>
<dbReference type="SMART" id="SM00829">
    <property type="entry name" value="PKS_ER"/>
    <property type="match status" value="1"/>
</dbReference>
<evidence type="ECO:0000256" key="13">
    <source>
        <dbReference type="ARBA" id="ARBA00042123"/>
    </source>
</evidence>
<keyword evidence="6" id="KW-0809">Transit peptide</keyword>
<dbReference type="CDD" id="cd08290">
    <property type="entry name" value="ETR"/>
    <property type="match status" value="1"/>
</dbReference>
<dbReference type="Proteomes" id="UP001152759">
    <property type="component" value="Chromosome 1"/>
</dbReference>
<dbReference type="PANTHER" id="PTHR43981">
    <property type="entry name" value="ENOYL-[ACYL-CARRIER-PROTEIN] REDUCTASE, MITOCHONDRIAL"/>
    <property type="match status" value="1"/>
</dbReference>
<name>A0A9P0EWG7_BEMTA</name>
<dbReference type="Gene3D" id="3.40.50.720">
    <property type="entry name" value="NAD(P)-binding Rossmann-like Domain"/>
    <property type="match status" value="1"/>
</dbReference>
<dbReference type="InterPro" id="IPR011032">
    <property type="entry name" value="GroES-like_sf"/>
</dbReference>
<reference evidence="16" key="1">
    <citation type="submission" date="2021-12" db="EMBL/GenBank/DDBJ databases">
        <authorList>
            <person name="King R."/>
        </authorList>
    </citation>
    <scope>NUCLEOTIDE SEQUENCE</scope>
</reference>